<dbReference type="AlphaFoldDB" id="A0A8X6MBL0"/>
<dbReference type="GO" id="GO:0042302">
    <property type="term" value="F:structural constituent of cuticle"/>
    <property type="evidence" value="ECO:0007669"/>
    <property type="project" value="UniProtKB-UniRule"/>
</dbReference>
<evidence type="ECO:0000256" key="1">
    <source>
        <dbReference type="PROSITE-ProRule" id="PRU00497"/>
    </source>
</evidence>
<dbReference type="Proteomes" id="UP000886998">
    <property type="component" value="Unassembled WGS sequence"/>
</dbReference>
<feature type="signal peptide" evidence="2">
    <location>
        <begin position="1"/>
        <end position="20"/>
    </location>
</feature>
<dbReference type="InterPro" id="IPR000618">
    <property type="entry name" value="Insect_cuticle"/>
</dbReference>
<evidence type="ECO:0000313" key="3">
    <source>
        <dbReference type="EMBL" id="GFS38766.1"/>
    </source>
</evidence>
<gene>
    <name evidence="3" type="ORF">TNIN_264021</name>
</gene>
<comment type="caution">
    <text evidence="3">The sequence shown here is derived from an EMBL/GenBank/DDBJ whole genome shotgun (WGS) entry which is preliminary data.</text>
</comment>
<evidence type="ECO:0000256" key="2">
    <source>
        <dbReference type="SAM" id="SignalP"/>
    </source>
</evidence>
<dbReference type="OrthoDB" id="6436213at2759"/>
<keyword evidence="2" id="KW-0732">Signal</keyword>
<dbReference type="PROSITE" id="PS51155">
    <property type="entry name" value="CHIT_BIND_RR_2"/>
    <property type="match status" value="1"/>
</dbReference>
<name>A0A8X6MBL0_9ARAC</name>
<sequence length="92" mass="10396">MDRKFFASFLLLFTVAVVTTAPAIDKRLGKQDNTLKSLDLSTLDSSLVTAKAWFSTDENFQITMEKVKGSYGYTDPNGLYRQVEYTAGEEWL</sequence>
<accession>A0A8X6MBL0</accession>
<protein>
    <submittedName>
        <fullName evidence="3">Uncharacterized protein</fullName>
    </submittedName>
</protein>
<dbReference type="Pfam" id="PF00379">
    <property type="entry name" value="Chitin_bind_4"/>
    <property type="match status" value="1"/>
</dbReference>
<keyword evidence="1" id="KW-0193">Cuticle</keyword>
<proteinExistence type="predicted"/>
<keyword evidence="4" id="KW-1185">Reference proteome</keyword>
<evidence type="ECO:0000313" key="4">
    <source>
        <dbReference type="Proteomes" id="UP000886998"/>
    </source>
</evidence>
<feature type="chain" id="PRO_5036463696" evidence="2">
    <location>
        <begin position="21"/>
        <end position="92"/>
    </location>
</feature>
<organism evidence="3 4">
    <name type="scientific">Trichonephila inaurata madagascariensis</name>
    <dbReference type="NCBI Taxonomy" id="2747483"/>
    <lineage>
        <taxon>Eukaryota</taxon>
        <taxon>Metazoa</taxon>
        <taxon>Ecdysozoa</taxon>
        <taxon>Arthropoda</taxon>
        <taxon>Chelicerata</taxon>
        <taxon>Arachnida</taxon>
        <taxon>Araneae</taxon>
        <taxon>Araneomorphae</taxon>
        <taxon>Entelegynae</taxon>
        <taxon>Araneoidea</taxon>
        <taxon>Nephilidae</taxon>
        <taxon>Trichonephila</taxon>
        <taxon>Trichonephila inaurata</taxon>
    </lineage>
</organism>
<dbReference type="EMBL" id="BMAV01025134">
    <property type="protein sequence ID" value="GFS38766.1"/>
    <property type="molecule type" value="Genomic_DNA"/>
</dbReference>
<reference evidence="3" key="1">
    <citation type="submission" date="2020-08" db="EMBL/GenBank/DDBJ databases">
        <title>Multicomponent nature underlies the extraordinary mechanical properties of spider dragline silk.</title>
        <authorList>
            <person name="Kono N."/>
            <person name="Nakamura H."/>
            <person name="Mori M."/>
            <person name="Yoshida Y."/>
            <person name="Ohtoshi R."/>
            <person name="Malay A.D."/>
            <person name="Moran D.A.P."/>
            <person name="Tomita M."/>
            <person name="Numata K."/>
            <person name="Arakawa K."/>
        </authorList>
    </citation>
    <scope>NUCLEOTIDE SEQUENCE</scope>
</reference>